<dbReference type="EMBL" id="CM010717">
    <property type="protein sequence ID" value="RZC56431.1"/>
    <property type="molecule type" value="Genomic_DNA"/>
</dbReference>
<dbReference type="InterPro" id="IPR032881">
    <property type="entry name" value="Oberon-like_PHD"/>
</dbReference>
<dbReference type="GO" id="GO:0005634">
    <property type="term" value="C:nucleus"/>
    <property type="evidence" value="ECO:0007669"/>
    <property type="project" value="UniProtKB-SubCell"/>
</dbReference>
<dbReference type="PANTHER" id="PTHR46286:SF2">
    <property type="entry name" value="VIN3-LIKE PROTEIN 2"/>
    <property type="match status" value="1"/>
</dbReference>
<evidence type="ECO:0000256" key="1">
    <source>
        <dbReference type="ARBA" id="ARBA00004123"/>
    </source>
</evidence>
<gene>
    <name evidence="8" type="ORF">C5167_015285</name>
</gene>
<feature type="compositionally biased region" description="Basic and acidic residues" evidence="6">
    <location>
        <begin position="83"/>
        <end position="94"/>
    </location>
</feature>
<proteinExistence type="predicted"/>
<keyword evidence="9" id="KW-1185">Reference proteome</keyword>
<dbReference type="Pfam" id="PF23376">
    <property type="entry name" value="Fn3_VIN3"/>
    <property type="match status" value="1"/>
</dbReference>
<feature type="compositionally biased region" description="Polar residues" evidence="6">
    <location>
        <begin position="435"/>
        <end position="444"/>
    </location>
</feature>
<evidence type="ECO:0000256" key="6">
    <source>
        <dbReference type="SAM" id="MobiDB-lite"/>
    </source>
</evidence>
<dbReference type="PROSITE" id="PS50853">
    <property type="entry name" value="FN3"/>
    <property type="match status" value="1"/>
</dbReference>
<organism evidence="8 9">
    <name type="scientific">Papaver somniferum</name>
    <name type="common">Opium poppy</name>
    <dbReference type="NCBI Taxonomy" id="3469"/>
    <lineage>
        <taxon>Eukaryota</taxon>
        <taxon>Viridiplantae</taxon>
        <taxon>Streptophyta</taxon>
        <taxon>Embryophyta</taxon>
        <taxon>Tracheophyta</taxon>
        <taxon>Spermatophyta</taxon>
        <taxon>Magnoliopsida</taxon>
        <taxon>Ranunculales</taxon>
        <taxon>Papaveraceae</taxon>
        <taxon>Papaveroideae</taxon>
        <taxon>Papaver</taxon>
    </lineage>
</organism>
<feature type="region of interest" description="Disordered" evidence="6">
    <location>
        <begin position="505"/>
        <end position="545"/>
    </location>
</feature>
<protein>
    <recommendedName>
        <fullName evidence="7">Fibronectin type-III domain-containing protein</fullName>
    </recommendedName>
</protein>
<comment type="subcellular location">
    <subcellularLocation>
        <location evidence="1">Nucleus</location>
    </subcellularLocation>
</comment>
<evidence type="ECO:0000256" key="2">
    <source>
        <dbReference type="ARBA" id="ARBA00022723"/>
    </source>
</evidence>
<name>A0A4Y7J923_PAPSO</name>
<accession>A0A4Y7J923</accession>
<dbReference type="GO" id="GO:0040029">
    <property type="term" value="P:epigenetic regulation of gene expression"/>
    <property type="evidence" value="ECO:0007669"/>
    <property type="project" value="InterPro"/>
</dbReference>
<dbReference type="Pfam" id="PF07227">
    <property type="entry name" value="PHD_Oberon"/>
    <property type="match status" value="1"/>
</dbReference>
<evidence type="ECO:0000313" key="9">
    <source>
        <dbReference type="Proteomes" id="UP000316621"/>
    </source>
</evidence>
<dbReference type="STRING" id="3469.A0A4Y7J923"/>
<dbReference type="InterPro" id="IPR056990">
    <property type="entry name" value="VIN3-like_C"/>
</dbReference>
<evidence type="ECO:0000313" key="8">
    <source>
        <dbReference type="EMBL" id="RZC56431.1"/>
    </source>
</evidence>
<keyword evidence="2" id="KW-0479">Metal-binding</keyword>
<reference evidence="8 9" key="1">
    <citation type="journal article" date="2018" name="Science">
        <title>The opium poppy genome and morphinan production.</title>
        <authorList>
            <person name="Guo L."/>
            <person name="Winzer T."/>
            <person name="Yang X."/>
            <person name="Li Y."/>
            <person name="Ning Z."/>
            <person name="He Z."/>
            <person name="Teodor R."/>
            <person name="Lu Y."/>
            <person name="Bowser T.A."/>
            <person name="Graham I.A."/>
            <person name="Ye K."/>
        </authorList>
    </citation>
    <scope>NUCLEOTIDE SEQUENCE [LARGE SCALE GENOMIC DNA]</scope>
    <source>
        <strain evidence="9">cv. HN1</strain>
        <tissue evidence="8">Leaves</tissue>
    </source>
</reference>
<feature type="domain" description="Fibronectin type-III" evidence="7">
    <location>
        <begin position="344"/>
        <end position="439"/>
    </location>
</feature>
<feature type="region of interest" description="Disordered" evidence="6">
    <location>
        <begin position="624"/>
        <end position="675"/>
    </location>
</feature>
<feature type="compositionally biased region" description="Low complexity" evidence="6">
    <location>
        <begin position="95"/>
        <end position="105"/>
    </location>
</feature>
<keyword evidence="4" id="KW-0862">Zinc</keyword>
<dbReference type="InterPro" id="IPR044514">
    <property type="entry name" value="VIN3-like"/>
</dbReference>
<dbReference type="Gramene" id="RZC56431">
    <property type="protein sequence ID" value="RZC56431"/>
    <property type="gene ID" value="C5167_015285"/>
</dbReference>
<dbReference type="InterPro" id="IPR003961">
    <property type="entry name" value="FN3_dom"/>
</dbReference>
<evidence type="ECO:0000256" key="5">
    <source>
        <dbReference type="ARBA" id="ARBA00023242"/>
    </source>
</evidence>
<dbReference type="CDD" id="cd15521">
    <property type="entry name" value="PHD_VIN3_plant"/>
    <property type="match status" value="1"/>
</dbReference>
<keyword evidence="3" id="KW-0863">Zinc-finger</keyword>
<evidence type="ECO:0000256" key="4">
    <source>
        <dbReference type="ARBA" id="ARBA00022833"/>
    </source>
</evidence>
<feature type="region of interest" description="Disordered" evidence="6">
    <location>
        <begin position="435"/>
        <end position="492"/>
    </location>
</feature>
<evidence type="ECO:0000259" key="7">
    <source>
        <dbReference type="PROSITE" id="PS50853"/>
    </source>
</evidence>
<dbReference type="GO" id="GO:0008270">
    <property type="term" value="F:zinc ion binding"/>
    <property type="evidence" value="ECO:0007669"/>
    <property type="project" value="UniProtKB-KW"/>
</dbReference>
<dbReference type="InterPro" id="IPR058585">
    <property type="entry name" value="Fn3_VIN3"/>
</dbReference>
<dbReference type="OMA" id="WHRKATE"/>
<dbReference type="AlphaFoldDB" id="A0A4Y7J923"/>
<dbReference type="Proteomes" id="UP000316621">
    <property type="component" value="Chromosome 3"/>
</dbReference>
<dbReference type="PANTHER" id="PTHR46286">
    <property type="entry name" value="VIN3-LIKE PROTEIN 2-RELATED"/>
    <property type="match status" value="1"/>
</dbReference>
<dbReference type="GO" id="GO:0010048">
    <property type="term" value="P:vernalization response"/>
    <property type="evidence" value="ECO:0007669"/>
    <property type="project" value="InterPro"/>
</dbReference>
<feature type="compositionally biased region" description="Basic and acidic residues" evidence="6">
    <location>
        <begin position="661"/>
        <end position="672"/>
    </location>
</feature>
<dbReference type="Pfam" id="PF23380">
    <property type="entry name" value="VIN3_C"/>
    <property type="match status" value="1"/>
</dbReference>
<feature type="region of interest" description="Disordered" evidence="6">
    <location>
        <begin position="83"/>
        <end position="117"/>
    </location>
</feature>
<feature type="compositionally biased region" description="Polar residues" evidence="6">
    <location>
        <begin position="452"/>
        <end position="475"/>
    </location>
</feature>
<sequence>MDDSYEGFVLDPSQCSTLNMDEKREIIYGISKLHGASEMLQSWSRRELLEILCAEMGRERKYTGVTKGRMIEHLLKIVSEKKSTKRTECSEHDSQPTQTTNQNPTKRQRKTDNPSRLPIVTNTFAVDNGNSQANVKFCPNSACRAMLHQEDAFCKRCSCCICYKYDDNKDPSLWLVCNSEPPYHDDSCSLSCHLECAFKHERVGIATMDGEHEKLDGEFYCVFCGKLNNLLGCWRKQLMAAKDTRRVDTLCYRLSLSQKLLHGTKKYQKLHEIVCTAAEKLEAEVGPIAGLPIKMARGIVNRLSSGPEVQKMCAAAVELLDSGLLHCSLSPVLAHKLPECKFKSSRVIRFENVSSTSLIVVFGAEDASSEELLRFNLWHRKADSIDYPAEPTCTLVKAKTRFPVLDLSPATEYMFKLVSFFNNKELGTSEIRVLTTNGEGSTTKGPVEERGQSPTTNSSILSNPSSEGDESNNVTLYRDQTENPTGNYIDFSMKTEMNNSGKLSEIANKDTDDSQNTSTGTEKETTAGDSASVLDEGASGENVSIRNAEMVNCQRDSRISSSANEVSDVLIPESQQLEVELVDKIITDNGSSSLVTKSLEVVPFEGRGSDAVLPITPLKLEIVKEGPGRNSRPKPTNEGLENRAGVPEETQAGSSSKKSGSRWEQECPRDGSSEGDLECCVKVIRKLECDGHIEKNFRVKFLTWYSLRAAPQERKVVKVFLDTFVDDPACLAGQLIDTFSEGISSKRPPMAPTGFCTRLWH</sequence>
<keyword evidence="5" id="KW-0539">Nucleus</keyword>
<evidence type="ECO:0000256" key="3">
    <source>
        <dbReference type="ARBA" id="ARBA00022771"/>
    </source>
</evidence>